<feature type="compositionally biased region" description="Polar residues" evidence="3">
    <location>
        <begin position="581"/>
        <end position="592"/>
    </location>
</feature>
<feature type="compositionally biased region" description="Basic and acidic residues" evidence="3">
    <location>
        <begin position="822"/>
        <end position="831"/>
    </location>
</feature>
<name>A0A8J2X619_ZYGB2</name>
<dbReference type="AlphaFoldDB" id="A0A8J2X619"/>
<feature type="compositionally biased region" description="Polar residues" evidence="3">
    <location>
        <begin position="545"/>
        <end position="563"/>
    </location>
</feature>
<dbReference type="PROSITE" id="PS00678">
    <property type="entry name" value="WD_REPEATS_1"/>
    <property type="match status" value="1"/>
</dbReference>
<protein>
    <submittedName>
        <fullName evidence="4">BN860_10682g1_1</fullName>
    </submittedName>
</protein>
<organism evidence="4 5">
    <name type="scientific">Zygosaccharomyces bailii (strain CLIB 213 / ATCC 58445 / CBS 680 / BCRC 21525 / NBRC 1098 / NCYC 1416 / NRRL Y-2227)</name>
    <dbReference type="NCBI Taxonomy" id="1333698"/>
    <lineage>
        <taxon>Eukaryota</taxon>
        <taxon>Fungi</taxon>
        <taxon>Dikarya</taxon>
        <taxon>Ascomycota</taxon>
        <taxon>Saccharomycotina</taxon>
        <taxon>Saccharomycetes</taxon>
        <taxon>Saccharomycetales</taxon>
        <taxon>Saccharomycetaceae</taxon>
        <taxon>Zygosaccharomyces</taxon>
    </lineage>
</organism>
<dbReference type="Pfam" id="PF00400">
    <property type="entry name" value="WD40"/>
    <property type="match status" value="2"/>
</dbReference>
<dbReference type="InterPro" id="IPR001680">
    <property type="entry name" value="WD40_rpt"/>
</dbReference>
<dbReference type="GO" id="GO:0000724">
    <property type="term" value="P:double-strand break repair via homologous recombination"/>
    <property type="evidence" value="ECO:0007669"/>
    <property type="project" value="TreeGrafter"/>
</dbReference>
<dbReference type="Pfam" id="PF11816">
    <property type="entry name" value="DUF3337"/>
    <property type="match status" value="1"/>
</dbReference>
<accession>A0A8J2X619</accession>
<dbReference type="InterPro" id="IPR021772">
    <property type="entry name" value="WDR48/Bun107"/>
</dbReference>
<dbReference type="Proteomes" id="UP000019375">
    <property type="component" value="Unassembled WGS sequence"/>
</dbReference>
<sequence>MSELTVSYGLLPPQSRCSQNLHILPISKILYPYDRDDYFITCGRDGSVIRHRCTTEGVSLGGTKVQAHNDWVSDIIQQDVDSFITVSYDFSIVLLTWRPELENWETKIIGDHEDYIKCIVEIPTDDDDGSFTFATGGLDKKVKIWKLDQNQAQCVHVFDNAQANDTGSIYCMNSVQRGKFLPFDLIVGDSNGDLVFYSCKQRTEFSRVKNIHKTNMKTLKMFDDCTKLVSTCSDGLICVWDLTEVVNVLKIMASFKWDCSIWCIEGDCLEELYVGDAKGRITRADFSDVQNVRLEMVYESHSAMEGIDATVNNGISSKESKKKHVGIVCINWLPNNFLLFSRSVDSNLNRLDLANNQVTVSEGGIALTKSSLLTNRRHVITENTKGEIQRWDLVVCELLDTFDPSEGNFDQVVSKYTSQEILSHWCSVSVKVGLLFVKLNKRILNTEVYGTALKGYDVVNGVQPNPDERYNLGKIVANSLFNEFVMFEMHKDKLYRQCLVPKKRNNSFFHNEVTPVGETQDFKCKDRRRKSAFYKISYPNSVTEKGTLGSLSAPNSPFLASQTPAPPKDRPLLGPPALSDRGTTSLTKNNLENGEGANFPPSKGSEGRTMSSGSLLSRKLRIFKNTNNRAFTATSAAADSAISDAEDSALDDDTKEIGNTTSETIGNNAGYHTENAQQQMYNCDTNIATTNDTTETGPTNSDSKKKIKEESLSDLIIQFHENYKQQVTNNTSTLKMLAKKPPQTKIVRDNLSPIVRVTNGVLIVVHSWEKGSCGGRVLFSTYLPPRNTDYMKALDKENAEDDEDIDDSLLEPLPQPQQQERYSGETEKAGEEDFTENEYTNGKNRKQVYEQLEGILPYWFSKILFCDSRVVKQQPKLNFVITPWRSSEPGGLQVGQPQPQQSPLQHYKMKFGRVASRSTDLLVGTTDLPRVSESNLKLLAPGMIKVKKIKAYIVDRFETRTPEMKSKLEPSEWLELLCKGQVLDNDMTLSTVRTLYWKSQSDIVFEYRRRMAVPS</sequence>
<dbReference type="EMBL" id="HG316454">
    <property type="protein sequence ID" value="CDF87624.1"/>
    <property type="molecule type" value="Genomic_DNA"/>
</dbReference>
<dbReference type="InterPro" id="IPR019775">
    <property type="entry name" value="WD40_repeat_CS"/>
</dbReference>
<dbReference type="Gene3D" id="2.130.10.10">
    <property type="entry name" value="YVTN repeat-like/Quinoprotein amine dehydrogenase"/>
    <property type="match status" value="2"/>
</dbReference>
<dbReference type="GO" id="GO:0043130">
    <property type="term" value="F:ubiquitin binding"/>
    <property type="evidence" value="ECO:0007669"/>
    <property type="project" value="TreeGrafter"/>
</dbReference>
<evidence type="ECO:0000256" key="1">
    <source>
        <dbReference type="ARBA" id="ARBA00022574"/>
    </source>
</evidence>
<evidence type="ECO:0000313" key="5">
    <source>
        <dbReference type="Proteomes" id="UP000019375"/>
    </source>
</evidence>
<feature type="compositionally biased region" description="Low complexity" evidence="3">
    <location>
        <begin position="810"/>
        <end position="820"/>
    </location>
</feature>
<feature type="region of interest" description="Disordered" evidence="3">
    <location>
        <begin position="545"/>
        <end position="613"/>
    </location>
</feature>
<keyword evidence="5" id="KW-1185">Reference proteome</keyword>
<evidence type="ECO:0000256" key="3">
    <source>
        <dbReference type="SAM" id="MobiDB-lite"/>
    </source>
</evidence>
<proteinExistence type="predicted"/>
<gene>
    <name evidence="4" type="ORF">BN860_10682g</name>
</gene>
<feature type="region of interest" description="Disordered" evidence="3">
    <location>
        <begin position="635"/>
        <end position="669"/>
    </location>
</feature>
<dbReference type="InterPro" id="IPR015943">
    <property type="entry name" value="WD40/YVTN_repeat-like_dom_sf"/>
</dbReference>
<evidence type="ECO:0000256" key="2">
    <source>
        <dbReference type="ARBA" id="ARBA00022737"/>
    </source>
</evidence>
<dbReference type="SMART" id="SM00320">
    <property type="entry name" value="WD40"/>
    <property type="match status" value="4"/>
</dbReference>
<keyword evidence="1" id="KW-0853">WD repeat</keyword>
<feature type="compositionally biased region" description="Acidic residues" evidence="3">
    <location>
        <begin position="798"/>
        <end position="809"/>
    </location>
</feature>
<dbReference type="SUPFAM" id="SSF50978">
    <property type="entry name" value="WD40 repeat-like"/>
    <property type="match status" value="1"/>
</dbReference>
<evidence type="ECO:0000313" key="4">
    <source>
        <dbReference type="EMBL" id="CDF87624.1"/>
    </source>
</evidence>
<feature type="compositionally biased region" description="Polar residues" evidence="3">
    <location>
        <begin position="657"/>
        <end position="667"/>
    </location>
</feature>
<dbReference type="InterPro" id="IPR036322">
    <property type="entry name" value="WD40_repeat_dom_sf"/>
</dbReference>
<dbReference type="CDD" id="cd17041">
    <property type="entry name" value="Ubl_WDR48"/>
    <property type="match status" value="1"/>
</dbReference>
<dbReference type="OrthoDB" id="2421129at2759"/>
<dbReference type="PANTHER" id="PTHR19862">
    <property type="entry name" value="WD REPEAT-CONTAINING PROTEIN 48"/>
    <property type="match status" value="1"/>
</dbReference>
<dbReference type="PANTHER" id="PTHR19862:SF14">
    <property type="entry name" value="WD REPEAT-CONTAINING PROTEIN 48"/>
    <property type="match status" value="1"/>
</dbReference>
<feature type="region of interest" description="Disordered" evidence="3">
    <location>
        <begin position="798"/>
        <end position="841"/>
    </location>
</feature>
<keyword evidence="2" id="KW-0677">Repeat</keyword>
<reference evidence="5" key="1">
    <citation type="journal article" date="2013" name="Genome Announc.">
        <title>Genome sequence of the food spoilage yeast Zygosaccharomyces bailii CLIB 213(T).</title>
        <authorList>
            <person name="Galeote V."/>
            <person name="Bigey F."/>
            <person name="Devillers H."/>
            <person name="Neuveglise C."/>
            <person name="Dequin S."/>
        </authorList>
    </citation>
    <scope>NUCLEOTIDE SEQUENCE [LARGE SCALE GENOMIC DNA]</scope>
    <source>
        <strain evidence="5">CLIB 213 / ATCC 58445 / CBS 680 / CCRC 21525 / NBRC 1098 / NCYC 1416 / NRRL Y-2227</strain>
    </source>
</reference>
<feature type="compositionally biased region" description="Acidic residues" evidence="3">
    <location>
        <begin position="644"/>
        <end position="654"/>
    </location>
</feature>
<dbReference type="InterPro" id="IPR051246">
    <property type="entry name" value="WDR48"/>
</dbReference>